<dbReference type="EMBL" id="PSRQ01000036">
    <property type="protein sequence ID" value="PWU23364.1"/>
    <property type="molecule type" value="Genomic_DNA"/>
</dbReference>
<organism evidence="1 2">
    <name type="scientific">Candidatus Cerribacteria bacterium 'Amazon FNV 2010 28 9'</name>
    <dbReference type="NCBI Taxonomy" id="2081795"/>
    <lineage>
        <taxon>Bacteria</taxon>
        <taxon>Candidatus Cerribacteria</taxon>
    </lineage>
</organism>
<accession>A0A317JNR2</accession>
<evidence type="ECO:0000313" key="1">
    <source>
        <dbReference type="EMBL" id="PWU23364.1"/>
    </source>
</evidence>
<evidence type="ECO:0008006" key="3">
    <source>
        <dbReference type="Google" id="ProtNLM"/>
    </source>
</evidence>
<reference evidence="1 2" key="1">
    <citation type="submission" date="2018-02" db="EMBL/GenBank/DDBJ databases">
        <title>Genomic Reconstructions from Amazon Rainforest and Pasture Soil Reveal Novel Insights into the Physiology of Candidate Phyla in Tropical Sites.</title>
        <authorList>
            <person name="Kroeger M.E."/>
            <person name="Delmont T."/>
            <person name="Eren A.M."/>
            <person name="Guo J."/>
            <person name="Meyer K.M."/>
            <person name="Khan K."/>
            <person name="Rodrigues J.L.M."/>
            <person name="Bohannan B.J.M."/>
            <person name="Tringe S."/>
            <person name="Borges C.D."/>
            <person name="Tiedje J."/>
            <person name="Tsai S.M."/>
            <person name="Nusslein K."/>
        </authorList>
    </citation>
    <scope>NUCLEOTIDE SEQUENCE [LARGE SCALE GENOMIC DNA]</scope>
    <source>
        <strain evidence="1">Amazon FNV 2010 28 9</strain>
    </source>
</reference>
<sequence length="116" mass="13739">MSLIWTHHALDRLKDRKLARDLVESTFAHPDEKKAGKQRGTSEFIRHFGRQTVTLIAKQNERGEWIAVSCWIDPPFVGTRDDRQRQAWKRYQHAPWWQKLLLGLGKQLRYLFLGNS</sequence>
<evidence type="ECO:0000313" key="2">
    <source>
        <dbReference type="Proteomes" id="UP000246104"/>
    </source>
</evidence>
<name>A0A317JNR2_9BACT</name>
<dbReference type="AlphaFoldDB" id="A0A317JNR2"/>
<protein>
    <recommendedName>
        <fullName evidence="3">DUF4258 domain-containing protein</fullName>
    </recommendedName>
</protein>
<dbReference type="Proteomes" id="UP000246104">
    <property type="component" value="Unassembled WGS sequence"/>
</dbReference>
<comment type="caution">
    <text evidence="1">The sequence shown here is derived from an EMBL/GenBank/DDBJ whole genome shotgun (WGS) entry which is preliminary data.</text>
</comment>
<proteinExistence type="predicted"/>
<gene>
    <name evidence="1" type="ORF">C5B42_03190</name>
</gene>